<dbReference type="InterPro" id="IPR013087">
    <property type="entry name" value="Znf_C2H2_type"/>
</dbReference>
<proteinExistence type="predicted"/>
<dbReference type="Pfam" id="PF18759">
    <property type="entry name" value="Plavaka"/>
    <property type="match status" value="1"/>
</dbReference>
<dbReference type="PROSITE" id="PS50157">
    <property type="entry name" value="ZINC_FINGER_C2H2_2"/>
    <property type="match status" value="1"/>
</dbReference>
<sequence length="914" mass="103762">MASRFKPNTMPHQSFKSQSIPCTFNPKCAKFFTSIAGLKSHVRTVHDGSFTSFDMQAHHSQPQPATSLPQPTANHSARDAHSPSLNHHGSEYDANPLGQNQPLPQEPEKPPLEREKQHPLINDGVYLPDRCASPPWDYLPSDGFTPFEHRSSFELADLIYRWEQMSAANINDLLQIWASMTHEATIEPPFSNANDLYKTIDAITVGEVPWQSFKVSYGGALPEGRDSEPWMTMEYEILQHQLGNPDFVNEIDLALKRVYDSNWSWQQADELAKNEDNHGTVFCPAILESDKTTVSVATGQNEYYPAYISNGLIHNNIRQAHRNGLALFAFLAIPKTDREHHDSADLRSAMEIPEVVCFGDRHFRHVIYGLGPYIGDYPEQVLLACIVSGWCAKCTAASNNLDGEGGRRQHSNTERLFQAMDARELWYNYGVIDDIMLLSPDLLHQLIKGTFKDHLVTWVEQYIKQVHTPQEAAKILADIDHRIAAVPAFPGLHQFPEGQGFKQWTGDDSKALMKVYLPTIAGHVPGQIVRALSAFLEFCYLVRQSVINKDGLVAIDKALDHFHLERQIFIHEGIQPDRFSLPRQHSMVHYRTLIQEFGAPNGLCSSITELKHIKAVKEPWRRSSRFNALSQMLTINQRLDKLAAIRVHFQAHSMLGDSLFTHPDDGTAPTMTADVPDDNNDDDQIIEGWKILGEVKLAWKYLKKCPHDIIQLSRYLKLPQLHSLVRQFLYEQEHEDLDIPLDDVPLDNCPEFEGWVYVYPSAMATYYAPSDISGIGGMHRERIRSTRSWRGGPARSDCVFVEANPDEPGFLLLFFTIQYHSLTIPCALVTWFSTFQDRPCEDTGMWMVEPDLDENGERVQAVIHIDSILHGAHLIGVAGETMIPQKFKHIDSLDSFYSYYINKYADHHAHEIAF</sequence>
<feature type="domain" description="C2H2-type" evidence="3">
    <location>
        <begin position="20"/>
        <end position="51"/>
    </location>
</feature>
<feature type="region of interest" description="Disordered" evidence="2">
    <location>
        <begin position="54"/>
        <end position="112"/>
    </location>
</feature>
<evidence type="ECO:0000256" key="2">
    <source>
        <dbReference type="SAM" id="MobiDB-lite"/>
    </source>
</evidence>
<dbReference type="GO" id="GO:0008270">
    <property type="term" value="F:zinc ion binding"/>
    <property type="evidence" value="ECO:0007669"/>
    <property type="project" value="UniProtKB-KW"/>
</dbReference>
<evidence type="ECO:0000256" key="1">
    <source>
        <dbReference type="PROSITE-ProRule" id="PRU00042"/>
    </source>
</evidence>
<keyword evidence="5" id="KW-1185">Reference proteome</keyword>
<dbReference type="EMBL" id="JAUEPT010000002">
    <property type="protein sequence ID" value="KAK0454507.1"/>
    <property type="molecule type" value="Genomic_DNA"/>
</dbReference>
<dbReference type="InterPro" id="IPR041078">
    <property type="entry name" value="Plavaka"/>
</dbReference>
<evidence type="ECO:0000313" key="5">
    <source>
        <dbReference type="Proteomes" id="UP001175226"/>
    </source>
</evidence>
<keyword evidence="1" id="KW-0479">Metal-binding</keyword>
<dbReference type="AlphaFoldDB" id="A0AA39K4N1"/>
<feature type="compositionally biased region" description="Polar residues" evidence="2">
    <location>
        <begin position="54"/>
        <end position="75"/>
    </location>
</feature>
<accession>A0AA39K4N1</accession>
<name>A0AA39K4N1_9AGAR</name>
<dbReference type="Proteomes" id="UP001175226">
    <property type="component" value="Unassembled WGS sequence"/>
</dbReference>
<reference evidence="4" key="1">
    <citation type="submission" date="2023-06" db="EMBL/GenBank/DDBJ databases">
        <authorList>
            <consortium name="Lawrence Berkeley National Laboratory"/>
            <person name="Ahrendt S."/>
            <person name="Sahu N."/>
            <person name="Indic B."/>
            <person name="Wong-Bajracharya J."/>
            <person name="Merenyi Z."/>
            <person name="Ke H.-M."/>
            <person name="Monk M."/>
            <person name="Kocsube S."/>
            <person name="Drula E."/>
            <person name="Lipzen A."/>
            <person name="Balint B."/>
            <person name="Henrissat B."/>
            <person name="Andreopoulos B."/>
            <person name="Martin F.M."/>
            <person name="Harder C.B."/>
            <person name="Rigling D."/>
            <person name="Ford K.L."/>
            <person name="Foster G.D."/>
            <person name="Pangilinan J."/>
            <person name="Papanicolaou A."/>
            <person name="Barry K."/>
            <person name="LaButti K."/>
            <person name="Viragh M."/>
            <person name="Koriabine M."/>
            <person name="Yan M."/>
            <person name="Riley R."/>
            <person name="Champramary S."/>
            <person name="Plett K.L."/>
            <person name="Tsai I.J."/>
            <person name="Slot J."/>
            <person name="Sipos G."/>
            <person name="Plett J."/>
            <person name="Nagy L.G."/>
            <person name="Grigoriev I.V."/>
        </authorList>
    </citation>
    <scope>NUCLEOTIDE SEQUENCE</scope>
    <source>
        <strain evidence="4">FPL87.14</strain>
    </source>
</reference>
<keyword evidence="1" id="KW-0863">Zinc-finger</keyword>
<protein>
    <recommendedName>
        <fullName evidence="3">C2H2-type domain-containing protein</fullName>
    </recommendedName>
</protein>
<organism evidence="4 5">
    <name type="scientific">Armillaria borealis</name>
    <dbReference type="NCBI Taxonomy" id="47425"/>
    <lineage>
        <taxon>Eukaryota</taxon>
        <taxon>Fungi</taxon>
        <taxon>Dikarya</taxon>
        <taxon>Basidiomycota</taxon>
        <taxon>Agaricomycotina</taxon>
        <taxon>Agaricomycetes</taxon>
        <taxon>Agaricomycetidae</taxon>
        <taxon>Agaricales</taxon>
        <taxon>Marasmiineae</taxon>
        <taxon>Physalacriaceae</taxon>
        <taxon>Armillaria</taxon>
    </lineage>
</organism>
<keyword evidence="1" id="KW-0862">Zinc</keyword>
<gene>
    <name evidence="4" type="ORF">EV421DRAFT_1887139</name>
</gene>
<evidence type="ECO:0000313" key="4">
    <source>
        <dbReference type="EMBL" id="KAK0454507.1"/>
    </source>
</evidence>
<evidence type="ECO:0000259" key="3">
    <source>
        <dbReference type="PROSITE" id="PS50157"/>
    </source>
</evidence>
<comment type="caution">
    <text evidence="4">The sequence shown here is derived from an EMBL/GenBank/DDBJ whole genome shotgun (WGS) entry which is preliminary data.</text>
</comment>